<evidence type="ECO:0000256" key="1">
    <source>
        <dbReference type="ARBA" id="ARBA00004225"/>
    </source>
</evidence>
<dbReference type="OrthoDB" id="756301at2759"/>
<dbReference type="PROSITE" id="PS50920">
    <property type="entry name" value="SOLCAR"/>
    <property type="match status" value="1"/>
</dbReference>
<dbReference type="InterPro" id="IPR023395">
    <property type="entry name" value="MCP_dom_sf"/>
</dbReference>
<evidence type="ECO:0000313" key="11">
    <source>
        <dbReference type="Proteomes" id="UP000186817"/>
    </source>
</evidence>
<dbReference type="Gene3D" id="1.50.40.10">
    <property type="entry name" value="Mitochondrial carrier domain"/>
    <property type="match status" value="1"/>
</dbReference>
<evidence type="ECO:0000256" key="5">
    <source>
        <dbReference type="ARBA" id="ARBA00022989"/>
    </source>
</evidence>
<sequence length="296" mass="31309">MAAASAVITTPAPAAAAETAKPKVQEVVFWREAAAAAIGGSIHALIEQPITTPIEAAITQTQVNGKGFVWNFKDLFRQGALYRALPTALAGAVPKAVIHYSILNFYINSFAPEGDMKKADGRTATGIGMATGASEVLLVNPINFVKFRMQRPEWGYTGMVDAIQTIYRVEGLGAFWKGAGAVLGRNTICNGGMVGGYKFAEMALSSSFDIPDGPRHMMAGACGGVLGSFVSYPFEMLRAAKTHNISFMDEIVSKGPKRILAGWAPGAVRLVVSSAIMGSIIPHLKAFSNSLVMPGR</sequence>
<dbReference type="PANTHER" id="PTHR45758:SF4">
    <property type="entry name" value="MITOFERRIN-1"/>
    <property type="match status" value="1"/>
</dbReference>
<evidence type="ECO:0000313" key="10">
    <source>
        <dbReference type="EMBL" id="OLP87595.1"/>
    </source>
</evidence>
<dbReference type="GO" id="GO:0031966">
    <property type="term" value="C:mitochondrial membrane"/>
    <property type="evidence" value="ECO:0007669"/>
    <property type="project" value="UniProtKB-SubCell"/>
</dbReference>
<feature type="repeat" description="Solcar" evidence="8">
    <location>
        <begin position="119"/>
        <end position="203"/>
    </location>
</feature>
<evidence type="ECO:0000256" key="7">
    <source>
        <dbReference type="ARBA" id="ARBA00023136"/>
    </source>
</evidence>
<dbReference type="AlphaFoldDB" id="A0A1Q9CXI2"/>
<comment type="subcellular location">
    <subcellularLocation>
        <location evidence="1">Mitochondrion membrane</location>
        <topology evidence="1">Multi-pass membrane protein</topology>
    </subcellularLocation>
</comment>
<protein>
    <submittedName>
        <fullName evidence="10">Mitochondrial 2-oxodicarboxylate carrier 2</fullName>
    </submittedName>
</protein>
<dbReference type="PANTHER" id="PTHR45758">
    <property type="entry name" value="MITOFERRIN-1-RELATED"/>
    <property type="match status" value="1"/>
</dbReference>
<comment type="caution">
    <text evidence="10">The sequence shown here is derived from an EMBL/GenBank/DDBJ whole genome shotgun (WGS) entry which is preliminary data.</text>
</comment>
<organism evidence="10 11">
    <name type="scientific">Symbiodinium microadriaticum</name>
    <name type="common">Dinoflagellate</name>
    <name type="synonym">Zooxanthella microadriatica</name>
    <dbReference type="NCBI Taxonomy" id="2951"/>
    <lineage>
        <taxon>Eukaryota</taxon>
        <taxon>Sar</taxon>
        <taxon>Alveolata</taxon>
        <taxon>Dinophyceae</taxon>
        <taxon>Suessiales</taxon>
        <taxon>Symbiodiniaceae</taxon>
        <taxon>Symbiodinium</taxon>
    </lineage>
</organism>
<dbReference type="GO" id="GO:0015093">
    <property type="term" value="F:ferrous iron transmembrane transporter activity"/>
    <property type="evidence" value="ECO:0007669"/>
    <property type="project" value="TreeGrafter"/>
</dbReference>
<accession>A0A1Q9CXI2</accession>
<evidence type="ECO:0000256" key="6">
    <source>
        <dbReference type="ARBA" id="ARBA00023128"/>
    </source>
</evidence>
<keyword evidence="3 9" id="KW-0813">Transport</keyword>
<dbReference type="EMBL" id="LSRX01000853">
    <property type="protein sequence ID" value="OLP87595.1"/>
    <property type="molecule type" value="Genomic_DNA"/>
</dbReference>
<reference evidence="10 11" key="1">
    <citation type="submission" date="2016-02" db="EMBL/GenBank/DDBJ databases">
        <title>Genome analysis of coral dinoflagellate symbionts highlights evolutionary adaptations to a symbiotic lifestyle.</title>
        <authorList>
            <person name="Aranda M."/>
            <person name="Li Y."/>
            <person name="Liew Y.J."/>
            <person name="Baumgarten S."/>
            <person name="Simakov O."/>
            <person name="Wilson M."/>
            <person name="Piel J."/>
            <person name="Ashoor H."/>
            <person name="Bougouffa S."/>
            <person name="Bajic V.B."/>
            <person name="Ryu T."/>
            <person name="Ravasi T."/>
            <person name="Bayer T."/>
            <person name="Micklem G."/>
            <person name="Kim H."/>
            <person name="Bhak J."/>
            <person name="Lajeunesse T.C."/>
            <person name="Voolstra C.R."/>
        </authorList>
    </citation>
    <scope>NUCLEOTIDE SEQUENCE [LARGE SCALE GENOMIC DNA]</scope>
    <source>
        <strain evidence="10 11">CCMP2467</strain>
    </source>
</reference>
<keyword evidence="6" id="KW-0496">Mitochondrion</keyword>
<evidence type="ECO:0000256" key="2">
    <source>
        <dbReference type="ARBA" id="ARBA00006375"/>
    </source>
</evidence>
<dbReference type="Proteomes" id="UP000186817">
    <property type="component" value="Unassembled WGS sequence"/>
</dbReference>
<dbReference type="SUPFAM" id="SSF103506">
    <property type="entry name" value="Mitochondrial carrier"/>
    <property type="match status" value="1"/>
</dbReference>
<evidence type="ECO:0000256" key="3">
    <source>
        <dbReference type="ARBA" id="ARBA00022448"/>
    </source>
</evidence>
<keyword evidence="7 8" id="KW-0472">Membrane</keyword>
<name>A0A1Q9CXI2_SYMMI</name>
<evidence type="ECO:0000256" key="8">
    <source>
        <dbReference type="PROSITE-ProRule" id="PRU00282"/>
    </source>
</evidence>
<evidence type="ECO:0000256" key="4">
    <source>
        <dbReference type="ARBA" id="ARBA00022692"/>
    </source>
</evidence>
<gene>
    <name evidence="10" type="primary">ODC2</name>
    <name evidence="10" type="ORF">AK812_SmicGene31167</name>
</gene>
<comment type="similarity">
    <text evidence="2 9">Belongs to the mitochondrial carrier (TC 2.A.29) family.</text>
</comment>
<dbReference type="OMA" id="MQRPEWG"/>
<evidence type="ECO:0000256" key="9">
    <source>
        <dbReference type="RuleBase" id="RU000488"/>
    </source>
</evidence>
<keyword evidence="11" id="KW-1185">Reference proteome</keyword>
<proteinExistence type="inferred from homology"/>
<keyword evidence="4 8" id="KW-0812">Transmembrane</keyword>
<keyword evidence="5" id="KW-1133">Transmembrane helix</keyword>
<dbReference type="InterPro" id="IPR018108">
    <property type="entry name" value="MCP_transmembrane"/>
</dbReference>
<dbReference type="Pfam" id="PF00153">
    <property type="entry name" value="Mito_carr"/>
    <property type="match status" value="1"/>
</dbReference>
<dbReference type="GO" id="GO:0048250">
    <property type="term" value="P:iron import into the mitochondrion"/>
    <property type="evidence" value="ECO:0007669"/>
    <property type="project" value="TreeGrafter"/>
</dbReference>